<comment type="caution">
    <text evidence="3">The sequence shown here is derived from an EMBL/GenBank/DDBJ whole genome shotgun (WGS) entry which is preliminary data.</text>
</comment>
<keyword evidence="4" id="KW-1185">Reference proteome</keyword>
<dbReference type="Gene3D" id="3.40.720.10">
    <property type="entry name" value="Alkaline Phosphatase, subunit A"/>
    <property type="match status" value="2"/>
</dbReference>
<name>A0A812KLM8_9DINO</name>
<dbReference type="Pfam" id="PF04185">
    <property type="entry name" value="Phosphoesterase"/>
    <property type="match status" value="1"/>
</dbReference>
<dbReference type="InterPro" id="IPR017850">
    <property type="entry name" value="Alkaline_phosphatase_core_sf"/>
</dbReference>
<keyword evidence="1" id="KW-0378">Hydrolase</keyword>
<evidence type="ECO:0000256" key="2">
    <source>
        <dbReference type="SAM" id="SignalP"/>
    </source>
</evidence>
<proteinExistence type="predicted"/>
<dbReference type="OrthoDB" id="5135119at2759"/>
<keyword evidence="2" id="KW-0732">Signal</keyword>
<feature type="signal peptide" evidence="2">
    <location>
        <begin position="1"/>
        <end position="24"/>
    </location>
</feature>
<reference evidence="3" key="1">
    <citation type="submission" date="2021-02" db="EMBL/GenBank/DDBJ databases">
        <authorList>
            <person name="Dougan E. K."/>
            <person name="Rhodes N."/>
            <person name="Thang M."/>
            <person name="Chan C."/>
        </authorList>
    </citation>
    <scope>NUCLEOTIDE SEQUENCE</scope>
</reference>
<dbReference type="GO" id="GO:0009395">
    <property type="term" value="P:phospholipid catabolic process"/>
    <property type="evidence" value="ECO:0007669"/>
    <property type="project" value="TreeGrafter"/>
</dbReference>
<gene>
    <name evidence="3" type="primary">NPC1</name>
    <name evidence="3" type="ORF">SNEC2469_LOCUS3688</name>
</gene>
<dbReference type="Proteomes" id="UP000601435">
    <property type="component" value="Unassembled WGS sequence"/>
</dbReference>
<evidence type="ECO:0000313" key="4">
    <source>
        <dbReference type="Proteomes" id="UP000601435"/>
    </source>
</evidence>
<dbReference type="GO" id="GO:0042578">
    <property type="term" value="F:phosphoric ester hydrolase activity"/>
    <property type="evidence" value="ECO:0007669"/>
    <property type="project" value="UniProtKB-ARBA"/>
</dbReference>
<dbReference type="PANTHER" id="PTHR31956">
    <property type="entry name" value="NON-SPECIFIC PHOSPHOLIPASE C4-RELATED"/>
    <property type="match status" value="1"/>
</dbReference>
<dbReference type="EMBL" id="CAJNJA010008085">
    <property type="protein sequence ID" value="CAE7232563.1"/>
    <property type="molecule type" value="Genomic_DNA"/>
</dbReference>
<feature type="chain" id="PRO_5032934475" evidence="2">
    <location>
        <begin position="25"/>
        <end position="573"/>
    </location>
</feature>
<sequence length="573" mass="62493">MAARRATTALALAFFVFTPTSASADSAALQELLEDVLHFIPESAANSAELPRRNPPQRQSKIDHVVVLYMENHAADNFFGCMDLPGFDGIRGHRIPADPADPSKGFINITCGAAPYVCTQGPGYATFNGKFAKDGNPHKYPYSQQSDGYSAWWGAAENGTAVTMFAPEQVPVKAAIAQNFGVFNKLFTAVPSASSPNHLFTQSATSCGMTSNVLWKQCGGNGTYFPQPTIYDSLRLHNVSFSFFMNSTCGLDGKPCHGEDPHDPDAGSAISTPDVAMIGVARHKDRFMSQEIFYQQAANGTLPALSWVLPPIQACDHPCHDIAKGERLLKDVYEAVRAGPGWNRTLLFVAYDDAGGYYDHVVPPSEGVPADNSSCVIPGSHPDCGPEFDFRRLGLRTTAMLISPWVAKGAVYQEPKRGPTNTSQFELTSVPATIKNLFNLSFFLTQRDAWAGSFDELLLEVPRSDTPLHLPDAPLPASPWTPPPPRVPADTATVVTPQHCSSWHGQAEAQCRGLTHANLKQQRNIRLLADMLDIPVPDVSKMDYFAANAWLRSRWRLWMKGSSTSVPQDVEIV</sequence>
<evidence type="ECO:0000313" key="3">
    <source>
        <dbReference type="EMBL" id="CAE7232563.1"/>
    </source>
</evidence>
<evidence type="ECO:0000256" key="1">
    <source>
        <dbReference type="ARBA" id="ARBA00022801"/>
    </source>
</evidence>
<organism evidence="3 4">
    <name type="scientific">Symbiodinium necroappetens</name>
    <dbReference type="NCBI Taxonomy" id="1628268"/>
    <lineage>
        <taxon>Eukaryota</taxon>
        <taxon>Sar</taxon>
        <taxon>Alveolata</taxon>
        <taxon>Dinophyceae</taxon>
        <taxon>Suessiales</taxon>
        <taxon>Symbiodiniaceae</taxon>
        <taxon>Symbiodinium</taxon>
    </lineage>
</organism>
<dbReference type="PANTHER" id="PTHR31956:SF1">
    <property type="entry name" value="NON-SPECIFIC PHOSPHOLIPASE C1"/>
    <property type="match status" value="1"/>
</dbReference>
<dbReference type="InterPro" id="IPR007312">
    <property type="entry name" value="Phosphoesterase"/>
</dbReference>
<protein>
    <submittedName>
        <fullName evidence="3">NPC1 protein</fullName>
    </submittedName>
</protein>
<accession>A0A812KLM8</accession>
<dbReference type="AlphaFoldDB" id="A0A812KLM8"/>